<dbReference type="AlphaFoldDB" id="A0A6A6ZJZ8"/>
<feature type="compositionally biased region" description="Low complexity" evidence="1">
    <location>
        <begin position="133"/>
        <end position="147"/>
    </location>
</feature>
<gene>
    <name evidence="4" type="ORF">CC86DRAFT_304549</name>
</gene>
<dbReference type="OrthoDB" id="438224at2759"/>
<evidence type="ECO:0000259" key="2">
    <source>
        <dbReference type="Pfam" id="PF10383"/>
    </source>
</evidence>
<dbReference type="EMBL" id="MU006240">
    <property type="protein sequence ID" value="KAF2820537.1"/>
    <property type="molecule type" value="Genomic_DNA"/>
</dbReference>
<evidence type="ECO:0008006" key="6">
    <source>
        <dbReference type="Google" id="ProtNLM"/>
    </source>
</evidence>
<organism evidence="4 5">
    <name type="scientific">Ophiobolus disseminans</name>
    <dbReference type="NCBI Taxonomy" id="1469910"/>
    <lineage>
        <taxon>Eukaryota</taxon>
        <taxon>Fungi</taxon>
        <taxon>Dikarya</taxon>
        <taxon>Ascomycota</taxon>
        <taxon>Pezizomycotina</taxon>
        <taxon>Dothideomycetes</taxon>
        <taxon>Pleosporomycetidae</taxon>
        <taxon>Pleosporales</taxon>
        <taxon>Pleosporineae</taxon>
        <taxon>Phaeosphaeriaceae</taxon>
        <taxon>Ophiobolus</taxon>
    </lineage>
</organism>
<keyword evidence="5" id="KW-1185">Reference proteome</keyword>
<dbReference type="InterPro" id="IPR018839">
    <property type="entry name" value="Tscrpt-silencing_Clr2_C"/>
</dbReference>
<sequence length="722" mass="79915">MSQGRRVVPLRPGCSDGDALHVPKQGQYTQVVPPTLYLEKVGQQWMTNRGEAQAGAKYILEALPSGYTLWERPRPSAPKHVDKYLYGHPGGKYFNSPNRFYPHFEHLMKNNGSNIGCPCTVCAGTMGVLPKGSSSSARAHTSSTASSQPSTVREPTPVSPPAPASVSSFPRPPTAPAVRAPVQVARFKGRPKLVSAGVDSSRVDEEGTPDVYRNLVDKLKRHTMIDEMIHEPLSPDWRAEEELLPVILQGLKQQGQWIPRVGDIVLYIRDLPTNVDVMRHEVTDEFQLYDEEAEEFLGSPPWEAGLVGEAPADPSTIADLHRSESETNVIYSGVRVEPLPDPNSHDKSLSKRHKYVSLRQTRPFILWKELLHNVPRDQWHPTIINALTAASTLSLVGKYRFKGNWPHASIFCHGIYIGSEMLAVGDTVRLSPSTLKKHTTCLEVLVIKSIRLKWSDLDKASNNDYDEGRPYNSSVWIYGSGYTSDTSLVNKEYLSEDNTEPPKATVEYGEWYPLHSTDKELAVPCSRIMGRLYEREAMAFWLNSEPGDQPSLDNGREALVEARSFARHHDERIAREPDATWFWGDSRADALNLHTINGLEIAKYDQERDVRDMRKKIKVIEGMENSKPAPGKSSAPVSLGSRGLRSFMAPGIADQADQAAPGSSANTSVAGSSSASANSGASKKRPHIIKLSDDEDEIRKQTRVVDNGPSVGKKAKVAVVIR</sequence>
<dbReference type="PANTHER" id="PTHR38046:SF1">
    <property type="entry name" value="CRYPTIC LOCI REGULATOR 2"/>
    <property type="match status" value="1"/>
</dbReference>
<proteinExistence type="predicted"/>
<dbReference type="GO" id="GO:0031934">
    <property type="term" value="C:mating-type region heterochromatin"/>
    <property type="evidence" value="ECO:0007669"/>
    <property type="project" value="TreeGrafter"/>
</dbReference>
<evidence type="ECO:0000313" key="4">
    <source>
        <dbReference type="EMBL" id="KAF2820537.1"/>
    </source>
</evidence>
<dbReference type="PANTHER" id="PTHR38046">
    <property type="entry name" value="CRYPTIC LOCI REGULATOR 2"/>
    <property type="match status" value="1"/>
</dbReference>
<dbReference type="Pfam" id="PF16761">
    <property type="entry name" value="Clr2_transil"/>
    <property type="match status" value="1"/>
</dbReference>
<feature type="domain" description="Cryptic loci regulator 2 N-terminal" evidence="3">
    <location>
        <begin position="58"/>
        <end position="122"/>
    </location>
</feature>
<feature type="compositionally biased region" description="Low complexity" evidence="1">
    <location>
        <begin position="662"/>
        <end position="681"/>
    </location>
</feature>
<evidence type="ECO:0000313" key="5">
    <source>
        <dbReference type="Proteomes" id="UP000799424"/>
    </source>
</evidence>
<dbReference type="InterPro" id="IPR038986">
    <property type="entry name" value="Clr2"/>
</dbReference>
<evidence type="ECO:0000259" key="3">
    <source>
        <dbReference type="Pfam" id="PF16761"/>
    </source>
</evidence>
<evidence type="ECO:0000256" key="1">
    <source>
        <dbReference type="SAM" id="MobiDB-lite"/>
    </source>
</evidence>
<accession>A0A6A6ZJZ8</accession>
<feature type="region of interest" description="Disordered" evidence="1">
    <location>
        <begin position="656"/>
        <end position="722"/>
    </location>
</feature>
<feature type="region of interest" description="Disordered" evidence="1">
    <location>
        <begin position="621"/>
        <end position="641"/>
    </location>
</feature>
<dbReference type="InterPro" id="IPR031915">
    <property type="entry name" value="Clr2_N"/>
</dbReference>
<reference evidence="4" key="1">
    <citation type="journal article" date="2020" name="Stud. Mycol.">
        <title>101 Dothideomycetes genomes: a test case for predicting lifestyles and emergence of pathogens.</title>
        <authorList>
            <person name="Haridas S."/>
            <person name="Albert R."/>
            <person name="Binder M."/>
            <person name="Bloem J."/>
            <person name="Labutti K."/>
            <person name="Salamov A."/>
            <person name="Andreopoulos B."/>
            <person name="Baker S."/>
            <person name="Barry K."/>
            <person name="Bills G."/>
            <person name="Bluhm B."/>
            <person name="Cannon C."/>
            <person name="Castanera R."/>
            <person name="Culley D."/>
            <person name="Daum C."/>
            <person name="Ezra D."/>
            <person name="Gonzalez J."/>
            <person name="Henrissat B."/>
            <person name="Kuo A."/>
            <person name="Liang C."/>
            <person name="Lipzen A."/>
            <person name="Lutzoni F."/>
            <person name="Magnuson J."/>
            <person name="Mondo S."/>
            <person name="Nolan M."/>
            <person name="Ohm R."/>
            <person name="Pangilinan J."/>
            <person name="Park H.-J."/>
            <person name="Ramirez L."/>
            <person name="Alfaro M."/>
            <person name="Sun H."/>
            <person name="Tritt A."/>
            <person name="Yoshinaga Y."/>
            <person name="Zwiers L.-H."/>
            <person name="Turgeon B."/>
            <person name="Goodwin S."/>
            <person name="Spatafora J."/>
            <person name="Crous P."/>
            <person name="Grigoriev I."/>
        </authorList>
    </citation>
    <scope>NUCLEOTIDE SEQUENCE</scope>
    <source>
        <strain evidence="4">CBS 113818</strain>
    </source>
</reference>
<dbReference type="Pfam" id="PF10383">
    <property type="entry name" value="Clr2"/>
    <property type="match status" value="1"/>
</dbReference>
<dbReference type="GO" id="GO:0070824">
    <property type="term" value="C:SHREC complex"/>
    <property type="evidence" value="ECO:0007669"/>
    <property type="project" value="InterPro"/>
</dbReference>
<feature type="region of interest" description="Disordered" evidence="1">
    <location>
        <begin position="131"/>
        <end position="176"/>
    </location>
</feature>
<dbReference type="GO" id="GO:0030466">
    <property type="term" value="P:silent mating-type cassette heterochromatin formation"/>
    <property type="evidence" value="ECO:0007669"/>
    <property type="project" value="TreeGrafter"/>
</dbReference>
<dbReference type="Proteomes" id="UP000799424">
    <property type="component" value="Unassembled WGS sequence"/>
</dbReference>
<name>A0A6A6ZJZ8_9PLEO</name>
<protein>
    <recommendedName>
        <fullName evidence="6">Cryptic loci regulator 2 N-terminal domain-containing protein</fullName>
    </recommendedName>
</protein>
<dbReference type="GO" id="GO:0033553">
    <property type="term" value="C:rDNA heterochromatin"/>
    <property type="evidence" value="ECO:0007669"/>
    <property type="project" value="TreeGrafter"/>
</dbReference>
<feature type="domain" description="Cryptic loci regulator 2 C-terminal" evidence="2">
    <location>
        <begin position="411"/>
        <end position="534"/>
    </location>
</feature>